<evidence type="ECO:0008006" key="6">
    <source>
        <dbReference type="Google" id="ProtNLM"/>
    </source>
</evidence>
<sequence length="351" mass="39651">MLKNKWLALFVIASFLTSFISFKASAETAFQAEKFPFKEMQVQVMPEFDYPEDWGSKDTPSLLVGQYGTIANKSGQDYEGEIEIPVPAMEKGFEAYLVAEFPEENKPEVQRPYDVDKEKGIVTWKPAKAIKNNETYKFVIEYYTKSIDVKDKKRFTYQLVNNADIDQLDVVFYAPMEAKEIKLEPKAESNTKSEYGEELYYYQYKNVKAGDNLNYSFSYKKEGTESTLEAINKKQPPNDENHSGVTTATDQVTKGGTDNSKRPIIGVGGASIIGIALIIAGLFVFLGLKGNAETGLKAADKDKKTKQQSKQTTGKKDIKSANTEEKKELRKKLLTGKIDQEMYEEEIKKLI</sequence>
<comment type="caution">
    <text evidence="4">The sequence shown here is derived from an EMBL/GenBank/DDBJ whole genome shotgun (WGS) entry which is preliminary data.</text>
</comment>
<feature type="compositionally biased region" description="Polar residues" evidence="1">
    <location>
        <begin position="243"/>
        <end position="258"/>
    </location>
</feature>
<keyword evidence="2" id="KW-1133">Transmembrane helix</keyword>
<dbReference type="eggNOG" id="ENOG5032D7X">
    <property type="taxonomic scope" value="Bacteria"/>
</dbReference>
<keyword evidence="3" id="KW-0732">Signal</keyword>
<dbReference type="EMBL" id="AJLS01000053">
    <property type="protein sequence ID" value="EKN69857.1"/>
    <property type="molecule type" value="Genomic_DNA"/>
</dbReference>
<gene>
    <name evidence="4" type="ORF">BABA_07871</name>
</gene>
<keyword evidence="5" id="KW-1185">Reference proteome</keyword>
<evidence type="ECO:0000256" key="2">
    <source>
        <dbReference type="SAM" id="Phobius"/>
    </source>
</evidence>
<evidence type="ECO:0000256" key="1">
    <source>
        <dbReference type="SAM" id="MobiDB-lite"/>
    </source>
</evidence>
<protein>
    <recommendedName>
        <fullName evidence="6">SHOCT domain-containing protein</fullName>
    </recommendedName>
</protein>
<feature type="transmembrane region" description="Helical" evidence="2">
    <location>
        <begin position="264"/>
        <end position="288"/>
    </location>
</feature>
<dbReference type="OrthoDB" id="2790201at2"/>
<dbReference type="Proteomes" id="UP000006316">
    <property type="component" value="Unassembled WGS sequence"/>
</dbReference>
<organism evidence="4 5">
    <name type="scientific">Neobacillus bataviensis LMG 21833</name>
    <dbReference type="NCBI Taxonomy" id="1117379"/>
    <lineage>
        <taxon>Bacteria</taxon>
        <taxon>Bacillati</taxon>
        <taxon>Bacillota</taxon>
        <taxon>Bacilli</taxon>
        <taxon>Bacillales</taxon>
        <taxon>Bacillaceae</taxon>
        <taxon>Neobacillus</taxon>
    </lineage>
</organism>
<dbReference type="RefSeq" id="WP_007084597.1">
    <property type="nucleotide sequence ID" value="NZ_AJLS01000053.1"/>
</dbReference>
<evidence type="ECO:0000313" key="4">
    <source>
        <dbReference type="EMBL" id="EKN69857.1"/>
    </source>
</evidence>
<feature type="compositionally biased region" description="Basic and acidic residues" evidence="1">
    <location>
        <begin position="314"/>
        <end position="326"/>
    </location>
</feature>
<dbReference type="STRING" id="1117379.BABA_07871"/>
<evidence type="ECO:0000256" key="3">
    <source>
        <dbReference type="SAM" id="SignalP"/>
    </source>
</evidence>
<dbReference type="AlphaFoldDB" id="K6DBD8"/>
<dbReference type="PATRIC" id="fig|1117379.3.peg.1648"/>
<keyword evidence="2" id="KW-0812">Transmembrane</keyword>
<proteinExistence type="predicted"/>
<feature type="chain" id="PRO_5003894511" description="SHOCT domain-containing protein" evidence="3">
    <location>
        <begin position="27"/>
        <end position="351"/>
    </location>
</feature>
<accession>K6DBD8</accession>
<feature type="region of interest" description="Disordered" evidence="1">
    <location>
        <begin position="297"/>
        <end position="326"/>
    </location>
</feature>
<name>K6DBD8_9BACI</name>
<keyword evidence="2" id="KW-0472">Membrane</keyword>
<feature type="signal peptide" evidence="3">
    <location>
        <begin position="1"/>
        <end position="26"/>
    </location>
</feature>
<reference evidence="4 5" key="1">
    <citation type="journal article" date="2012" name="Front. Microbiol.">
        <title>Redundancy and modularity in membrane-associated dissimilatory nitrate reduction in Bacillus.</title>
        <authorList>
            <person name="Heylen K."/>
            <person name="Keltjens J."/>
        </authorList>
    </citation>
    <scope>NUCLEOTIDE SEQUENCE [LARGE SCALE GENOMIC DNA]</scope>
    <source>
        <strain evidence="5">LMG 21833T</strain>
    </source>
</reference>
<feature type="region of interest" description="Disordered" evidence="1">
    <location>
        <begin position="232"/>
        <end position="258"/>
    </location>
</feature>
<evidence type="ECO:0000313" key="5">
    <source>
        <dbReference type="Proteomes" id="UP000006316"/>
    </source>
</evidence>